<dbReference type="OrthoDB" id="1716040at2"/>
<keyword evidence="1" id="KW-0472">Membrane</keyword>
<keyword evidence="1" id="KW-0812">Transmembrane</keyword>
<dbReference type="AlphaFoldDB" id="A0A3A3GZT6"/>
<accession>A0A3A3GZT6</accession>
<sequence length="179" mass="19988">MSKIVDRLFLFIYSFAIGTIAIAVILAASGFIAQPIRLTEPFWLQSTVITTAAVLFLLSIRFFYVSIRRERAALPSIDQRTEIGDIKISIETIENLALKAAGRVRGVKDLKARVRTNEAGLDIVIRTVVDGETSIPELTEEVQRQVRDYVQQITGIPVSYVSVYVANVVQTQTFKARVE</sequence>
<feature type="transmembrane region" description="Helical" evidence="1">
    <location>
        <begin position="42"/>
        <end position="64"/>
    </location>
</feature>
<feature type="transmembrane region" description="Helical" evidence="1">
    <location>
        <begin position="12"/>
        <end position="36"/>
    </location>
</feature>
<reference evidence="2 3" key="1">
    <citation type="submission" date="2018-09" db="EMBL/GenBank/DDBJ databases">
        <title>Paenibacillus SK2017-BO5.</title>
        <authorList>
            <person name="Piskunova J.V."/>
            <person name="Dubiley S.A."/>
            <person name="Severinov K.V."/>
        </authorList>
    </citation>
    <scope>NUCLEOTIDE SEQUENCE [LARGE SCALE GENOMIC DNA]</scope>
    <source>
        <strain evidence="2 3">BO5</strain>
    </source>
</reference>
<dbReference type="EMBL" id="QYZD01000008">
    <property type="protein sequence ID" value="RJG24052.1"/>
    <property type="molecule type" value="Genomic_DNA"/>
</dbReference>
<keyword evidence="1" id="KW-1133">Transmembrane helix</keyword>
<dbReference type="RefSeq" id="WP_119793652.1">
    <property type="nucleotide sequence ID" value="NZ_QYZD01000008.1"/>
</dbReference>
<name>A0A3A3GZT6_PANTH</name>
<evidence type="ECO:0000256" key="1">
    <source>
        <dbReference type="SAM" id="Phobius"/>
    </source>
</evidence>
<organism evidence="2 3">
    <name type="scientific">Paenibacillus thiaminolyticus</name>
    <name type="common">Bacillus thiaminolyticus</name>
    <dbReference type="NCBI Taxonomy" id="49283"/>
    <lineage>
        <taxon>Bacteria</taxon>
        <taxon>Bacillati</taxon>
        <taxon>Bacillota</taxon>
        <taxon>Bacilli</taxon>
        <taxon>Bacillales</taxon>
        <taxon>Paenibacillaceae</taxon>
        <taxon>Paenibacillus</taxon>
    </lineage>
</organism>
<proteinExistence type="predicted"/>
<gene>
    <name evidence="2" type="primary">amaP</name>
    <name evidence="2" type="ORF">DQX05_11490</name>
</gene>
<dbReference type="NCBIfam" id="NF033218">
    <property type="entry name" value="anchor_AmaP"/>
    <property type="match status" value="1"/>
</dbReference>
<comment type="caution">
    <text evidence="2">The sequence shown here is derived from an EMBL/GenBank/DDBJ whole genome shotgun (WGS) entry which is preliminary data.</text>
</comment>
<dbReference type="Proteomes" id="UP000266177">
    <property type="component" value="Unassembled WGS sequence"/>
</dbReference>
<protein>
    <submittedName>
        <fullName evidence="2">Alkaline shock response membrane anchor protein AmaP</fullName>
    </submittedName>
</protein>
<evidence type="ECO:0000313" key="3">
    <source>
        <dbReference type="Proteomes" id="UP000266177"/>
    </source>
</evidence>
<evidence type="ECO:0000313" key="2">
    <source>
        <dbReference type="EMBL" id="RJG24052.1"/>
    </source>
</evidence>